<organism evidence="1 2">
    <name type="scientific">Genlisea aurea</name>
    <dbReference type="NCBI Taxonomy" id="192259"/>
    <lineage>
        <taxon>Eukaryota</taxon>
        <taxon>Viridiplantae</taxon>
        <taxon>Streptophyta</taxon>
        <taxon>Embryophyta</taxon>
        <taxon>Tracheophyta</taxon>
        <taxon>Spermatophyta</taxon>
        <taxon>Magnoliopsida</taxon>
        <taxon>eudicotyledons</taxon>
        <taxon>Gunneridae</taxon>
        <taxon>Pentapetalae</taxon>
        <taxon>asterids</taxon>
        <taxon>lamiids</taxon>
        <taxon>Lamiales</taxon>
        <taxon>Lentibulariaceae</taxon>
        <taxon>Genlisea</taxon>
    </lineage>
</organism>
<accession>S8EHI5</accession>
<proteinExistence type="predicted"/>
<sequence length="63" mass="7458">MKNFPGTRGTRKKSKEHRNITFLLGGRRNNITWWRRNDWASRSGRPAKDWARMVGRCEGLGER</sequence>
<gene>
    <name evidence="1" type="ORF">M569_02591</name>
</gene>
<evidence type="ECO:0000313" key="2">
    <source>
        <dbReference type="Proteomes" id="UP000015453"/>
    </source>
</evidence>
<reference evidence="1 2" key="1">
    <citation type="journal article" date="2013" name="BMC Genomics">
        <title>The miniature genome of a carnivorous plant Genlisea aurea contains a low number of genes and short non-coding sequences.</title>
        <authorList>
            <person name="Leushkin E.V."/>
            <person name="Sutormin R.A."/>
            <person name="Nabieva E.R."/>
            <person name="Penin A.A."/>
            <person name="Kondrashov A.S."/>
            <person name="Logacheva M.D."/>
        </authorList>
    </citation>
    <scope>NUCLEOTIDE SEQUENCE [LARGE SCALE GENOMIC DNA]</scope>
</reference>
<name>S8EHI5_9LAMI</name>
<comment type="caution">
    <text evidence="1">The sequence shown here is derived from an EMBL/GenBank/DDBJ whole genome shotgun (WGS) entry which is preliminary data.</text>
</comment>
<protein>
    <submittedName>
        <fullName evidence="1">Uncharacterized protein</fullName>
    </submittedName>
</protein>
<dbReference type="AlphaFoldDB" id="S8EHI5"/>
<dbReference type="Proteomes" id="UP000015453">
    <property type="component" value="Unassembled WGS sequence"/>
</dbReference>
<keyword evidence="2" id="KW-1185">Reference proteome</keyword>
<evidence type="ECO:0000313" key="1">
    <source>
        <dbReference type="EMBL" id="EPS72167.1"/>
    </source>
</evidence>
<dbReference type="EMBL" id="AUSU01000943">
    <property type="protein sequence ID" value="EPS72167.1"/>
    <property type="molecule type" value="Genomic_DNA"/>
</dbReference>